<dbReference type="EMBL" id="UYJE01000604">
    <property type="protein sequence ID" value="VDH94558.1"/>
    <property type="molecule type" value="Genomic_DNA"/>
</dbReference>
<dbReference type="Proteomes" id="UP000596742">
    <property type="component" value="Unassembled WGS sequence"/>
</dbReference>
<accession>A0A8B6BRL0</accession>
<evidence type="ECO:0000313" key="1">
    <source>
        <dbReference type="EMBL" id="VDH94558.1"/>
    </source>
</evidence>
<gene>
    <name evidence="1" type="ORF">MGAL_10B069419</name>
</gene>
<protein>
    <submittedName>
        <fullName evidence="1">Uncharacterized protein</fullName>
    </submittedName>
</protein>
<organism evidence="1 2">
    <name type="scientific">Mytilus galloprovincialis</name>
    <name type="common">Mediterranean mussel</name>
    <dbReference type="NCBI Taxonomy" id="29158"/>
    <lineage>
        <taxon>Eukaryota</taxon>
        <taxon>Metazoa</taxon>
        <taxon>Spiralia</taxon>
        <taxon>Lophotrochozoa</taxon>
        <taxon>Mollusca</taxon>
        <taxon>Bivalvia</taxon>
        <taxon>Autobranchia</taxon>
        <taxon>Pteriomorphia</taxon>
        <taxon>Mytilida</taxon>
        <taxon>Mytiloidea</taxon>
        <taxon>Mytilidae</taxon>
        <taxon>Mytilinae</taxon>
        <taxon>Mytilus</taxon>
    </lineage>
</organism>
<name>A0A8B6BRL0_MYTGA</name>
<sequence length="279" mass="32314">MKTKKREHFLTNSSPMMLPSIQNAVDHFRTAMMRQKSNIVRLPPLTKSPDYYGGRIKYKHRSSEEAMRNSENWDKLKFILSEESTTNSIDMVYEVNKPGSNMLDTLECSPPLISTSVSKDIFENKVKELNLKRKDTGKTTLTNFEDELKISEDHVTKTSRNIHDENNESVTIDADDKYFKPENKFQKNNLKESEDQKPLQKKVRFDLNDTTQRNQFAESFKSQRTKNKKCFLTKTKVSDLTMPQSPSSRSIHQSKKVGLAMKQIIRGQTIGKHGRSQRC</sequence>
<comment type="caution">
    <text evidence="1">The sequence shown here is derived from an EMBL/GenBank/DDBJ whole genome shotgun (WGS) entry which is preliminary data.</text>
</comment>
<dbReference type="AlphaFoldDB" id="A0A8B6BRL0"/>
<dbReference type="OrthoDB" id="6165833at2759"/>
<evidence type="ECO:0000313" key="2">
    <source>
        <dbReference type="Proteomes" id="UP000596742"/>
    </source>
</evidence>
<keyword evidence="2" id="KW-1185">Reference proteome</keyword>
<reference evidence="1" key="1">
    <citation type="submission" date="2018-11" db="EMBL/GenBank/DDBJ databases">
        <authorList>
            <person name="Alioto T."/>
            <person name="Alioto T."/>
        </authorList>
    </citation>
    <scope>NUCLEOTIDE SEQUENCE</scope>
</reference>
<proteinExistence type="predicted"/>